<sequence>MFGHEESYCKKKHSSRQEWRQKTRYSNKKIQMSSQNLLQCQEEQQQSRPTKTKVENNKKVAVSTFPGWRWQNNSTPLIKGRIWVVWKPSSYNLTILKVTNQIVHCQAIQVSTNKRFYITFVYGMNQQQQQLSMWKDIHELSERDFNVILYKEDRVGGGNEVHESDVRDFAEFLEKGELFEIRLTGSYYSWANNTIWNIIDRVIINSLWYGCFDFTQNHYLANSLSDHAPMVVKFLNSPKLKGRFQYCEMGSKRREFAKMVEIVKPSSNKGKPMEQFRRFLANMKPLLSKINKDEFADLRS</sequence>
<feature type="region of interest" description="Disordered" evidence="1">
    <location>
        <begin position="1"/>
        <end position="25"/>
    </location>
</feature>
<keyword evidence="3" id="KW-1185">Reference proteome</keyword>
<evidence type="ECO:0000313" key="2">
    <source>
        <dbReference type="EMBL" id="KAJ8419300.1"/>
    </source>
</evidence>
<protein>
    <recommendedName>
        <fullName evidence="4">Endonuclease/exonuclease/phosphatase domain-containing protein</fullName>
    </recommendedName>
</protein>
<dbReference type="EMBL" id="JAKOGI010005540">
    <property type="protein sequence ID" value="KAJ8419300.1"/>
    <property type="molecule type" value="Genomic_DNA"/>
</dbReference>
<name>A0A9Q1JIC9_9CARY</name>
<evidence type="ECO:0008006" key="4">
    <source>
        <dbReference type="Google" id="ProtNLM"/>
    </source>
</evidence>
<evidence type="ECO:0000256" key="1">
    <source>
        <dbReference type="SAM" id="MobiDB-lite"/>
    </source>
</evidence>
<accession>A0A9Q1JIC9</accession>
<proteinExistence type="predicted"/>
<reference evidence="2" key="1">
    <citation type="submission" date="2022-04" db="EMBL/GenBank/DDBJ databases">
        <title>Carnegiea gigantea Genome sequencing and assembly v2.</title>
        <authorList>
            <person name="Copetti D."/>
            <person name="Sanderson M.J."/>
            <person name="Burquez A."/>
            <person name="Wojciechowski M.F."/>
        </authorList>
    </citation>
    <scope>NUCLEOTIDE SEQUENCE</scope>
    <source>
        <strain evidence="2">SGP5-SGP5p</strain>
        <tissue evidence="2">Aerial part</tissue>
    </source>
</reference>
<dbReference type="PANTHER" id="PTHR33710">
    <property type="entry name" value="BNAC02G09200D PROTEIN"/>
    <property type="match status" value="1"/>
</dbReference>
<feature type="compositionally biased region" description="Basic and acidic residues" evidence="1">
    <location>
        <begin position="1"/>
        <end position="21"/>
    </location>
</feature>
<dbReference type="InterPro" id="IPR036691">
    <property type="entry name" value="Endo/exonu/phosph_ase_sf"/>
</dbReference>
<dbReference type="PANTHER" id="PTHR33710:SF71">
    <property type="entry name" value="ENDONUCLEASE_EXONUCLEASE_PHOSPHATASE DOMAIN-CONTAINING PROTEIN"/>
    <property type="match status" value="1"/>
</dbReference>
<comment type="caution">
    <text evidence="2">The sequence shown here is derived from an EMBL/GenBank/DDBJ whole genome shotgun (WGS) entry which is preliminary data.</text>
</comment>
<organism evidence="2 3">
    <name type="scientific">Carnegiea gigantea</name>
    <dbReference type="NCBI Taxonomy" id="171969"/>
    <lineage>
        <taxon>Eukaryota</taxon>
        <taxon>Viridiplantae</taxon>
        <taxon>Streptophyta</taxon>
        <taxon>Embryophyta</taxon>
        <taxon>Tracheophyta</taxon>
        <taxon>Spermatophyta</taxon>
        <taxon>Magnoliopsida</taxon>
        <taxon>eudicotyledons</taxon>
        <taxon>Gunneridae</taxon>
        <taxon>Pentapetalae</taxon>
        <taxon>Caryophyllales</taxon>
        <taxon>Cactineae</taxon>
        <taxon>Cactaceae</taxon>
        <taxon>Cactoideae</taxon>
        <taxon>Echinocereeae</taxon>
        <taxon>Carnegiea</taxon>
    </lineage>
</organism>
<dbReference type="SUPFAM" id="SSF56219">
    <property type="entry name" value="DNase I-like"/>
    <property type="match status" value="1"/>
</dbReference>
<gene>
    <name evidence="2" type="ORF">Cgig2_027982</name>
</gene>
<dbReference type="AlphaFoldDB" id="A0A9Q1JIC9"/>
<dbReference type="Proteomes" id="UP001153076">
    <property type="component" value="Unassembled WGS sequence"/>
</dbReference>
<dbReference type="OrthoDB" id="1742140at2759"/>
<evidence type="ECO:0000313" key="3">
    <source>
        <dbReference type="Proteomes" id="UP001153076"/>
    </source>
</evidence>